<evidence type="ECO:0000313" key="2">
    <source>
        <dbReference type="Proteomes" id="UP000027138"/>
    </source>
</evidence>
<dbReference type="AlphaFoldDB" id="A0A067L4V8"/>
<accession>A0A067L4V8</accession>
<dbReference type="Proteomes" id="UP000027138">
    <property type="component" value="Unassembled WGS sequence"/>
</dbReference>
<name>A0A067L4V8_JATCU</name>
<organism evidence="1 2">
    <name type="scientific">Jatropha curcas</name>
    <name type="common">Barbados nut</name>
    <dbReference type="NCBI Taxonomy" id="180498"/>
    <lineage>
        <taxon>Eukaryota</taxon>
        <taxon>Viridiplantae</taxon>
        <taxon>Streptophyta</taxon>
        <taxon>Embryophyta</taxon>
        <taxon>Tracheophyta</taxon>
        <taxon>Spermatophyta</taxon>
        <taxon>Magnoliopsida</taxon>
        <taxon>eudicotyledons</taxon>
        <taxon>Gunneridae</taxon>
        <taxon>Pentapetalae</taxon>
        <taxon>rosids</taxon>
        <taxon>fabids</taxon>
        <taxon>Malpighiales</taxon>
        <taxon>Euphorbiaceae</taxon>
        <taxon>Crotonoideae</taxon>
        <taxon>Jatropheae</taxon>
        <taxon>Jatropha</taxon>
    </lineage>
</organism>
<gene>
    <name evidence="1" type="ORF">JCGZ_16798</name>
</gene>
<protein>
    <submittedName>
        <fullName evidence="1">Uncharacterized protein</fullName>
    </submittedName>
</protein>
<reference evidence="1 2" key="1">
    <citation type="journal article" date="2014" name="PLoS ONE">
        <title>Global Analysis of Gene Expression Profiles in Physic Nut (Jatropha curcas L.) Seedlings Exposed to Salt Stress.</title>
        <authorList>
            <person name="Zhang L."/>
            <person name="Zhang C."/>
            <person name="Wu P."/>
            <person name="Chen Y."/>
            <person name="Li M."/>
            <person name="Jiang H."/>
            <person name="Wu G."/>
        </authorList>
    </citation>
    <scope>NUCLEOTIDE SEQUENCE [LARGE SCALE GENOMIC DNA]</scope>
    <source>
        <strain evidence="2">cv. GZQX0401</strain>
        <tissue evidence="1">Young leaves</tissue>
    </source>
</reference>
<dbReference type="EMBL" id="KK914267">
    <property type="protein sequence ID" value="KDP43511.1"/>
    <property type="molecule type" value="Genomic_DNA"/>
</dbReference>
<evidence type="ECO:0000313" key="1">
    <source>
        <dbReference type="EMBL" id="KDP43511.1"/>
    </source>
</evidence>
<keyword evidence="2" id="KW-1185">Reference proteome</keyword>
<proteinExistence type="predicted"/>
<sequence length="95" mass="10851">MHEVGDGVTPREETLEVRDGEIFMVKTIKVVHTVMEDFVMLTVDGVILREEILKAEVVKISRMVTLKGKIVVTHRKEILKAEVAITPRGKQSRRR</sequence>